<dbReference type="NCBIfam" id="NF008010">
    <property type="entry name" value="PRK10739.1"/>
    <property type="match status" value="1"/>
</dbReference>
<comment type="caution">
    <text evidence="7">Lacks conserved residue(s) required for the propagation of feature annotation.</text>
</comment>
<evidence type="ECO:0000256" key="1">
    <source>
        <dbReference type="ARBA" id="ARBA00004651"/>
    </source>
</evidence>
<dbReference type="OrthoDB" id="21094at2"/>
<comment type="similarity">
    <text evidence="2 7">Belongs to the UPF0056 (MarC) family.</text>
</comment>
<name>A0A6P1Q365_9GAMM</name>
<keyword evidence="6 7" id="KW-0472">Membrane</keyword>
<keyword evidence="9" id="KW-1185">Reference proteome</keyword>
<evidence type="ECO:0000256" key="3">
    <source>
        <dbReference type="ARBA" id="ARBA00022475"/>
    </source>
</evidence>
<dbReference type="RefSeq" id="WP_160623097.1">
    <property type="nucleotide sequence ID" value="NZ_CP028271.1"/>
</dbReference>
<evidence type="ECO:0000256" key="6">
    <source>
        <dbReference type="ARBA" id="ARBA00023136"/>
    </source>
</evidence>
<dbReference type="PANTHER" id="PTHR33508:SF10">
    <property type="entry name" value="UPF0056 INNER MEMBRANE PROTEIN YHGN"/>
    <property type="match status" value="1"/>
</dbReference>
<proteinExistence type="inferred from homology"/>
<dbReference type="Pfam" id="PF01914">
    <property type="entry name" value="MarC"/>
    <property type="match status" value="1"/>
</dbReference>
<evidence type="ECO:0000256" key="2">
    <source>
        <dbReference type="ARBA" id="ARBA00009784"/>
    </source>
</evidence>
<feature type="transmembrane region" description="Helical" evidence="7">
    <location>
        <begin position="174"/>
        <end position="195"/>
    </location>
</feature>
<dbReference type="EMBL" id="CP028271">
    <property type="protein sequence ID" value="QHM73450.1"/>
    <property type="molecule type" value="Genomic_DNA"/>
</dbReference>
<sequence>MTEMISATILLLLIMDPLGNLPIFMSVLKHLEPKRRRMVLMREMLIALGIMLLFLFAGEKILAFLNLRTETVSISGGVILFLIAIKMIFPSAESNSSGLPVGEEPFLVPLAIPLVAGPSLLATLMLLSHQYPNHMGYLVGALLCAWGITVVILLLSGLFLRLLGDKGVNALERLMGLILIMLATQMFLDGIRAYLKI</sequence>
<evidence type="ECO:0000313" key="8">
    <source>
        <dbReference type="EMBL" id="QHM73450.1"/>
    </source>
</evidence>
<feature type="transmembrane region" description="Helical" evidence="7">
    <location>
        <begin position="44"/>
        <end position="65"/>
    </location>
</feature>
<feature type="transmembrane region" description="Helical" evidence="7">
    <location>
        <begin position="109"/>
        <end position="127"/>
    </location>
</feature>
<evidence type="ECO:0000256" key="5">
    <source>
        <dbReference type="ARBA" id="ARBA00022989"/>
    </source>
</evidence>
<dbReference type="InterPro" id="IPR002771">
    <property type="entry name" value="Multi_antbiot-R_MarC"/>
</dbReference>
<keyword evidence="5 7" id="KW-1133">Transmembrane helix</keyword>
<evidence type="ECO:0000313" key="9">
    <source>
        <dbReference type="Proteomes" id="UP000464053"/>
    </source>
</evidence>
<organism evidence="8 9">
    <name type="scientific">Mixta intestinalis</name>
    <dbReference type="NCBI Taxonomy" id="1615494"/>
    <lineage>
        <taxon>Bacteria</taxon>
        <taxon>Pseudomonadati</taxon>
        <taxon>Pseudomonadota</taxon>
        <taxon>Gammaproteobacteria</taxon>
        <taxon>Enterobacterales</taxon>
        <taxon>Erwiniaceae</taxon>
        <taxon>Mixta</taxon>
    </lineage>
</organism>
<feature type="transmembrane region" description="Helical" evidence="7">
    <location>
        <begin position="139"/>
        <end position="162"/>
    </location>
</feature>
<dbReference type="GO" id="GO:0005886">
    <property type="term" value="C:plasma membrane"/>
    <property type="evidence" value="ECO:0007669"/>
    <property type="project" value="UniProtKB-SubCell"/>
</dbReference>
<dbReference type="KEGG" id="mint:C7M51_03797"/>
<dbReference type="NCBIfam" id="TIGR00427">
    <property type="entry name" value="NAAT family transporter"/>
    <property type="match status" value="1"/>
</dbReference>
<dbReference type="AlphaFoldDB" id="A0A6P1Q365"/>
<keyword evidence="4 7" id="KW-0812">Transmembrane</keyword>
<reference evidence="8 9" key="1">
    <citation type="submission" date="2018-03" db="EMBL/GenBank/DDBJ databases">
        <title>Pantoea intestinalis SRCM103226 isolated form the mealworm.</title>
        <authorList>
            <person name="Jeong D.-Y."/>
            <person name="Kim J.W."/>
        </authorList>
    </citation>
    <scope>NUCLEOTIDE SEQUENCE [LARGE SCALE GENOMIC DNA]</scope>
    <source>
        <strain evidence="8 9">SRCM103226</strain>
    </source>
</reference>
<gene>
    <name evidence="8" type="ORF">C7M51_03797</name>
</gene>
<accession>A0A6P1Q365</accession>
<comment type="subcellular location">
    <subcellularLocation>
        <location evidence="1 7">Cell membrane</location>
        <topology evidence="1 7">Multi-pass membrane protein</topology>
    </subcellularLocation>
</comment>
<evidence type="ECO:0000256" key="7">
    <source>
        <dbReference type="RuleBase" id="RU362048"/>
    </source>
</evidence>
<feature type="transmembrane region" description="Helical" evidence="7">
    <location>
        <begin position="72"/>
        <end position="89"/>
    </location>
</feature>
<dbReference type="Proteomes" id="UP000464053">
    <property type="component" value="Chromosome"/>
</dbReference>
<dbReference type="PANTHER" id="PTHR33508">
    <property type="entry name" value="UPF0056 MEMBRANE PROTEIN YHCE"/>
    <property type="match status" value="1"/>
</dbReference>
<protein>
    <recommendedName>
        <fullName evidence="7">UPF0056 membrane protein</fullName>
    </recommendedName>
</protein>
<keyword evidence="3" id="KW-1003">Cell membrane</keyword>
<evidence type="ECO:0000256" key="4">
    <source>
        <dbReference type="ARBA" id="ARBA00022692"/>
    </source>
</evidence>